<keyword evidence="3" id="KW-1185">Reference proteome</keyword>
<sequence>MKSNREIIIAFNTAFDNSNSYDIAKFIADHFEWHLLGDSVIKGKENVLQFFADHPDMRVITVTKDHIIVDGDSASVAGEVQCTDKTGQIYDMYYCDVYELANGLITKMISYTVNKKK</sequence>
<dbReference type="OrthoDB" id="6692273at2"/>
<feature type="domain" description="SnoaL-like" evidence="1">
    <location>
        <begin position="10"/>
        <end position="107"/>
    </location>
</feature>
<dbReference type="EMBL" id="VLPK01000001">
    <property type="protein sequence ID" value="TSJ44364.1"/>
    <property type="molecule type" value="Genomic_DNA"/>
</dbReference>
<evidence type="ECO:0000313" key="2">
    <source>
        <dbReference type="EMBL" id="TSJ44364.1"/>
    </source>
</evidence>
<dbReference type="Pfam" id="PF12680">
    <property type="entry name" value="SnoaL_2"/>
    <property type="match status" value="1"/>
</dbReference>
<comment type="caution">
    <text evidence="2">The sequence shown here is derived from an EMBL/GenBank/DDBJ whole genome shotgun (WGS) entry which is preliminary data.</text>
</comment>
<dbReference type="SUPFAM" id="SSF54427">
    <property type="entry name" value="NTF2-like"/>
    <property type="match status" value="1"/>
</dbReference>
<protein>
    <submittedName>
        <fullName evidence="2">Nuclear transport factor 2 family protein</fullName>
    </submittedName>
</protein>
<dbReference type="AlphaFoldDB" id="A0A556MWQ6"/>
<dbReference type="Proteomes" id="UP000318733">
    <property type="component" value="Unassembled WGS sequence"/>
</dbReference>
<evidence type="ECO:0000313" key="3">
    <source>
        <dbReference type="Proteomes" id="UP000318733"/>
    </source>
</evidence>
<dbReference type="InterPro" id="IPR037401">
    <property type="entry name" value="SnoaL-like"/>
</dbReference>
<dbReference type="RefSeq" id="WP_144247925.1">
    <property type="nucleotide sequence ID" value="NZ_VLPK01000001.1"/>
</dbReference>
<proteinExistence type="predicted"/>
<evidence type="ECO:0000259" key="1">
    <source>
        <dbReference type="Pfam" id="PF12680"/>
    </source>
</evidence>
<dbReference type="Gene3D" id="3.10.450.50">
    <property type="match status" value="1"/>
</dbReference>
<reference evidence="2 3" key="1">
    <citation type="submission" date="2019-07" db="EMBL/GenBank/DDBJ databases">
        <authorList>
            <person name="Huq M.A."/>
        </authorList>
    </citation>
    <scope>NUCLEOTIDE SEQUENCE [LARGE SCALE GENOMIC DNA]</scope>
    <source>
        <strain evidence="2 3">MAH-19</strain>
    </source>
</reference>
<organism evidence="2 3">
    <name type="scientific">Mucilaginibacter corticis</name>
    <dbReference type="NCBI Taxonomy" id="2597670"/>
    <lineage>
        <taxon>Bacteria</taxon>
        <taxon>Pseudomonadati</taxon>
        <taxon>Bacteroidota</taxon>
        <taxon>Sphingobacteriia</taxon>
        <taxon>Sphingobacteriales</taxon>
        <taxon>Sphingobacteriaceae</taxon>
        <taxon>Mucilaginibacter</taxon>
    </lineage>
</organism>
<gene>
    <name evidence="2" type="ORF">FO440_09350</name>
</gene>
<dbReference type="InterPro" id="IPR032710">
    <property type="entry name" value="NTF2-like_dom_sf"/>
</dbReference>
<name>A0A556MWQ6_9SPHI</name>
<accession>A0A556MWQ6</accession>